<dbReference type="EMBL" id="OZ034829">
    <property type="protein sequence ID" value="CAL1686011.1"/>
    <property type="molecule type" value="Genomic_DNA"/>
</dbReference>
<protein>
    <submittedName>
        <fullName evidence="2">Uncharacterized protein</fullName>
    </submittedName>
</protein>
<feature type="region of interest" description="Disordered" evidence="1">
    <location>
        <begin position="41"/>
        <end position="61"/>
    </location>
</feature>
<sequence length="116" mass="13214">MIVDNHAGSNFSYERLEQLYACMSVLTAIGQILKADPCRLHPASEKKPATSTSRLIRSRESRSCKTRNVHRDLQCIKHRAGTRNTITFQSVAERLGLLHREDAKHLRLQLKSLDFA</sequence>
<gene>
    <name evidence="2" type="ORF">LPLAT_LOCUS11396</name>
</gene>
<evidence type="ECO:0000313" key="3">
    <source>
        <dbReference type="Proteomes" id="UP001497644"/>
    </source>
</evidence>
<accession>A0AAV2P264</accession>
<evidence type="ECO:0000313" key="2">
    <source>
        <dbReference type="EMBL" id="CAL1686011.1"/>
    </source>
</evidence>
<evidence type="ECO:0000256" key="1">
    <source>
        <dbReference type="SAM" id="MobiDB-lite"/>
    </source>
</evidence>
<dbReference type="Proteomes" id="UP001497644">
    <property type="component" value="Chromosome 6"/>
</dbReference>
<organism evidence="2 3">
    <name type="scientific">Lasius platythorax</name>
    <dbReference type="NCBI Taxonomy" id="488582"/>
    <lineage>
        <taxon>Eukaryota</taxon>
        <taxon>Metazoa</taxon>
        <taxon>Ecdysozoa</taxon>
        <taxon>Arthropoda</taxon>
        <taxon>Hexapoda</taxon>
        <taxon>Insecta</taxon>
        <taxon>Pterygota</taxon>
        <taxon>Neoptera</taxon>
        <taxon>Endopterygota</taxon>
        <taxon>Hymenoptera</taxon>
        <taxon>Apocrita</taxon>
        <taxon>Aculeata</taxon>
        <taxon>Formicoidea</taxon>
        <taxon>Formicidae</taxon>
        <taxon>Formicinae</taxon>
        <taxon>Lasius</taxon>
        <taxon>Lasius</taxon>
    </lineage>
</organism>
<name>A0AAV2P264_9HYME</name>
<proteinExistence type="predicted"/>
<reference evidence="2" key="1">
    <citation type="submission" date="2024-04" db="EMBL/GenBank/DDBJ databases">
        <authorList>
            <consortium name="Molecular Ecology Group"/>
        </authorList>
    </citation>
    <scope>NUCLEOTIDE SEQUENCE</scope>
</reference>
<dbReference type="AlphaFoldDB" id="A0AAV2P264"/>
<keyword evidence="3" id="KW-1185">Reference proteome</keyword>